<dbReference type="Proteomes" id="UP001634007">
    <property type="component" value="Unassembled WGS sequence"/>
</dbReference>
<dbReference type="AlphaFoldDB" id="A0ABD3L1Y2"/>
<sequence length="104" mass="11377">SKSKRNELVLLGNPTNKFDLEDLSRASAEVLGKGTLRTTYKADQEVGTTTVVMQRQKDVILSTEYFRDKVEVVGATDHGWGSHFLSPPHEEKLSLATASVLCGA</sequence>
<gene>
    <name evidence="1" type="ORF">ACJRO7_014685</name>
</gene>
<evidence type="ECO:0000313" key="1">
    <source>
        <dbReference type="EMBL" id="KAL3745603.1"/>
    </source>
</evidence>
<evidence type="ECO:0000313" key="2">
    <source>
        <dbReference type="Proteomes" id="UP001634007"/>
    </source>
</evidence>
<proteinExistence type="predicted"/>
<dbReference type="EMBL" id="JBJKBG010000003">
    <property type="protein sequence ID" value="KAL3745603.1"/>
    <property type="molecule type" value="Genomic_DNA"/>
</dbReference>
<feature type="non-terminal residue" evidence="1">
    <location>
        <position position="1"/>
    </location>
</feature>
<name>A0ABD3L1Y2_EUCGL</name>
<keyword evidence="2" id="KW-1185">Reference proteome</keyword>
<protein>
    <submittedName>
        <fullName evidence="1">Uncharacterized protein</fullName>
    </submittedName>
</protein>
<reference evidence="1 2" key="1">
    <citation type="submission" date="2024-11" db="EMBL/GenBank/DDBJ databases">
        <title>Chromosome-level genome assembly of Eucalyptus globulus Labill. provides insights into its genome evolution.</title>
        <authorList>
            <person name="Li X."/>
        </authorList>
    </citation>
    <scope>NUCLEOTIDE SEQUENCE [LARGE SCALE GENOMIC DNA]</scope>
    <source>
        <strain evidence="1">CL2024</strain>
        <tissue evidence="1">Fresh tender leaves</tissue>
    </source>
</reference>
<comment type="caution">
    <text evidence="1">The sequence shown here is derived from an EMBL/GenBank/DDBJ whole genome shotgun (WGS) entry which is preliminary data.</text>
</comment>
<feature type="non-terminal residue" evidence="1">
    <location>
        <position position="104"/>
    </location>
</feature>
<organism evidence="1 2">
    <name type="scientific">Eucalyptus globulus</name>
    <name type="common">Tasmanian blue gum</name>
    <dbReference type="NCBI Taxonomy" id="34317"/>
    <lineage>
        <taxon>Eukaryota</taxon>
        <taxon>Viridiplantae</taxon>
        <taxon>Streptophyta</taxon>
        <taxon>Embryophyta</taxon>
        <taxon>Tracheophyta</taxon>
        <taxon>Spermatophyta</taxon>
        <taxon>Magnoliopsida</taxon>
        <taxon>eudicotyledons</taxon>
        <taxon>Gunneridae</taxon>
        <taxon>Pentapetalae</taxon>
        <taxon>rosids</taxon>
        <taxon>malvids</taxon>
        <taxon>Myrtales</taxon>
        <taxon>Myrtaceae</taxon>
        <taxon>Myrtoideae</taxon>
        <taxon>Eucalypteae</taxon>
        <taxon>Eucalyptus</taxon>
    </lineage>
</organism>
<accession>A0ABD3L1Y2</accession>